<dbReference type="EMBL" id="FOXH01000011">
    <property type="protein sequence ID" value="SFQ18089.1"/>
    <property type="molecule type" value="Genomic_DNA"/>
</dbReference>
<evidence type="ECO:0000256" key="1">
    <source>
        <dbReference type="SAM" id="Phobius"/>
    </source>
</evidence>
<sequence>MQNKPGSQFIIGNRRLILNWRLWLSQLIFLLIVVLILVEVIHRNAPEYHNGYLETIVDKHKRLDSIPAPRIILAGGSGWAFGINSKLVESDFDIPVVNLGLDENLGSAFITNELIRFAKKGDIVVLSTEYSMTVAGNDSVKNELIYAVPSAAQLLENESVVKRFFADRIISLRNFWNSQRLSIYTRNNFLPNGDFIGHLDLKNSPVPIDSLDSQLDFSSQIKDLNRFLTFASTHGIKVYYVFPVYPEKSFERNYDAIKVVESQMRTMLKAEIIGRPEDAVIDDLYFYDSPYHLNTDGRRIMTQRLIQALEDRLD</sequence>
<dbReference type="AlphaFoldDB" id="A0A1I5WEI3"/>
<organism evidence="2 3">
    <name type="scientific">Pseudarcicella hirudinis</name>
    <dbReference type="NCBI Taxonomy" id="1079859"/>
    <lineage>
        <taxon>Bacteria</taxon>
        <taxon>Pseudomonadati</taxon>
        <taxon>Bacteroidota</taxon>
        <taxon>Cytophagia</taxon>
        <taxon>Cytophagales</taxon>
        <taxon>Flectobacillaceae</taxon>
        <taxon>Pseudarcicella</taxon>
    </lineage>
</organism>
<accession>A0A1I5WEI3</accession>
<gene>
    <name evidence="2" type="ORF">SAMN04515674_111148</name>
</gene>
<evidence type="ECO:0000313" key="3">
    <source>
        <dbReference type="Proteomes" id="UP000199306"/>
    </source>
</evidence>
<reference evidence="2 3" key="1">
    <citation type="submission" date="2016-10" db="EMBL/GenBank/DDBJ databases">
        <authorList>
            <person name="de Groot N.N."/>
        </authorList>
    </citation>
    <scope>NUCLEOTIDE SEQUENCE [LARGE SCALE GENOMIC DNA]</scope>
    <source>
        <strain evidence="3">E92,LMG 26720,CCM 7988</strain>
    </source>
</reference>
<dbReference type="OrthoDB" id="631431at2"/>
<name>A0A1I5WEI3_9BACT</name>
<dbReference type="SUPFAM" id="SSF52266">
    <property type="entry name" value="SGNH hydrolase"/>
    <property type="match status" value="1"/>
</dbReference>
<keyword evidence="1" id="KW-0812">Transmembrane</keyword>
<keyword evidence="3" id="KW-1185">Reference proteome</keyword>
<dbReference type="STRING" id="1079859.SAMN04515674_111148"/>
<protein>
    <recommendedName>
        <fullName evidence="4">GDSL-like Lipase/Acylhydrolase family protein</fullName>
    </recommendedName>
</protein>
<evidence type="ECO:0008006" key="4">
    <source>
        <dbReference type="Google" id="ProtNLM"/>
    </source>
</evidence>
<keyword evidence="1" id="KW-1133">Transmembrane helix</keyword>
<proteinExistence type="predicted"/>
<dbReference type="Proteomes" id="UP000199306">
    <property type="component" value="Unassembled WGS sequence"/>
</dbReference>
<feature type="transmembrane region" description="Helical" evidence="1">
    <location>
        <begin position="20"/>
        <end position="38"/>
    </location>
</feature>
<keyword evidence="1" id="KW-0472">Membrane</keyword>
<dbReference type="RefSeq" id="WP_092018526.1">
    <property type="nucleotide sequence ID" value="NZ_FOXH01000011.1"/>
</dbReference>
<evidence type="ECO:0000313" key="2">
    <source>
        <dbReference type="EMBL" id="SFQ18089.1"/>
    </source>
</evidence>